<comment type="caution">
    <text evidence="2">The sequence shown here is derived from an EMBL/GenBank/DDBJ whole genome shotgun (WGS) entry which is preliminary data.</text>
</comment>
<feature type="compositionally biased region" description="Basic and acidic residues" evidence="1">
    <location>
        <begin position="676"/>
        <end position="688"/>
    </location>
</feature>
<evidence type="ECO:0000256" key="1">
    <source>
        <dbReference type="SAM" id="MobiDB-lite"/>
    </source>
</evidence>
<feature type="compositionally biased region" description="Pro residues" evidence="1">
    <location>
        <begin position="709"/>
        <end position="719"/>
    </location>
</feature>
<evidence type="ECO:0000313" key="3">
    <source>
        <dbReference type="Proteomes" id="UP001465976"/>
    </source>
</evidence>
<protein>
    <submittedName>
        <fullName evidence="2">Uncharacterized protein</fullName>
    </submittedName>
</protein>
<evidence type="ECO:0000313" key="2">
    <source>
        <dbReference type="EMBL" id="KAL0575956.1"/>
    </source>
</evidence>
<keyword evidence="3" id="KW-1185">Reference proteome</keyword>
<dbReference type="EMBL" id="JBAHYK010000259">
    <property type="protein sequence ID" value="KAL0575956.1"/>
    <property type="molecule type" value="Genomic_DNA"/>
</dbReference>
<organism evidence="2 3">
    <name type="scientific">Marasmius crinis-equi</name>
    <dbReference type="NCBI Taxonomy" id="585013"/>
    <lineage>
        <taxon>Eukaryota</taxon>
        <taxon>Fungi</taxon>
        <taxon>Dikarya</taxon>
        <taxon>Basidiomycota</taxon>
        <taxon>Agaricomycotina</taxon>
        <taxon>Agaricomycetes</taxon>
        <taxon>Agaricomycetidae</taxon>
        <taxon>Agaricales</taxon>
        <taxon>Marasmiineae</taxon>
        <taxon>Marasmiaceae</taxon>
        <taxon>Marasmius</taxon>
    </lineage>
</organism>
<reference evidence="2 3" key="1">
    <citation type="submission" date="2024-02" db="EMBL/GenBank/DDBJ databases">
        <title>A draft genome for the cacao thread blight pathogen Marasmius crinis-equi.</title>
        <authorList>
            <person name="Cohen S.P."/>
            <person name="Baruah I.K."/>
            <person name="Amoako-Attah I."/>
            <person name="Bukari Y."/>
            <person name="Meinhardt L.W."/>
            <person name="Bailey B.A."/>
        </authorList>
    </citation>
    <scope>NUCLEOTIDE SEQUENCE [LARGE SCALE GENOMIC DNA]</scope>
    <source>
        <strain evidence="2 3">GH-76</strain>
    </source>
</reference>
<feature type="region of interest" description="Disordered" evidence="1">
    <location>
        <begin position="673"/>
        <end position="725"/>
    </location>
</feature>
<gene>
    <name evidence="2" type="ORF">V5O48_006026</name>
</gene>
<proteinExistence type="predicted"/>
<accession>A0ABR3FLA4</accession>
<feature type="compositionally biased region" description="Low complexity" evidence="1">
    <location>
        <begin position="740"/>
        <end position="755"/>
    </location>
</feature>
<dbReference type="Proteomes" id="UP001465976">
    <property type="component" value="Unassembled WGS sequence"/>
</dbReference>
<name>A0ABR3FLA4_9AGAR</name>
<sequence length="804" mass="89134">MRRYQHQRQPSVPLTPRPYTPTASSISSEHTFQIHTQEATPSNTPPTSPSARTLSPQYPRRHHEQGNHDDLLHPTSYSRGQTPSPCRWSDVIPPNSGLTFAVLWDPEDDMVAFSGGELFEDSSIALTSPTDACSQVLTLPLSDNTGTCTGTLQYFRENHEWLFSDEHEDAMDKGRFRLRASLMRSRDKLGRTQTSSTMGELDVYLRGSLMGRAHPNNGKFNSCFGGLDRDFDFDPRTEFEEVWGREMLVLDGDSEVEFVGLALGARRKDCSEQVDDEGFFEVEFSPKRPTALRAASTSKLSRPKPSGIKPSNPSAQASPDDDTRSWQSVECPNRMSMAYLNLIHGEHRHRKLMKKRPSDTPAPPSEVLQRQVFSHQISIVPPPPPQSSKPPCSPIGKLCRSLSLKKKKELPVERWTSAGTERVVELRSSFNLAVFRSLQVVMKQSTRALNLKVSTVQERNGHNRPHLDIANFNYASPTHVTRPAGSAIPTMDPARTPTAKHKNHVDIHKPLPPVSPGSLDKDDASVYSQDSGCVIFELEPEARNCADATPKTALTFAAIWDPEAGFTTISGGQLLSNSNGSSLHEREDYDDDYDYYGNGHPDCEPHLPSRFSVTTTSTSNYIDIDFGAATERDLSWNWTWPGGKNPKPNAPTSEYLSPGDYHPPWIPQIFNAGYTRPKESSTPKRPEVSEPFQFMSSRKPNPFLHGPVPSSPSPPPPPIRRGSDDTIVPSEAQRYHTWLPSKAGISSSASSPSSLKRPRLPSVFGKLKRSATTGNIPPSAGSKKLKRGWVIVDGTGKMRSVQDT</sequence>
<feature type="compositionally biased region" description="Polar residues" evidence="1">
    <location>
        <begin position="21"/>
        <end position="39"/>
    </location>
</feature>
<feature type="region of interest" description="Disordered" evidence="1">
    <location>
        <begin position="291"/>
        <end position="327"/>
    </location>
</feature>
<feature type="compositionally biased region" description="Polar residues" evidence="1">
    <location>
        <begin position="75"/>
        <end position="84"/>
    </location>
</feature>
<feature type="region of interest" description="Disordered" evidence="1">
    <location>
        <begin position="739"/>
        <end position="784"/>
    </location>
</feature>
<feature type="region of interest" description="Disordered" evidence="1">
    <location>
        <begin position="495"/>
        <end position="516"/>
    </location>
</feature>
<feature type="region of interest" description="Disordered" evidence="1">
    <location>
        <begin position="1"/>
        <end position="90"/>
    </location>
</feature>